<dbReference type="STRING" id="559304.G8YBZ2"/>
<dbReference type="Pfam" id="PF10281">
    <property type="entry name" value="Ish1"/>
    <property type="match status" value="2"/>
</dbReference>
<name>G8YBZ2_PICSO</name>
<dbReference type="OrthoDB" id="2527403at2759"/>
<feature type="signal peptide" evidence="1">
    <location>
        <begin position="1"/>
        <end position="19"/>
    </location>
</feature>
<dbReference type="InterPro" id="IPR018803">
    <property type="entry name" value="Ish1/Msc1-like"/>
</dbReference>
<dbReference type="Proteomes" id="UP000005222">
    <property type="component" value="Chromosome J"/>
</dbReference>
<reference evidence="2 3" key="1">
    <citation type="journal article" date="2012" name="G3 (Bethesda)">
        <title>Pichia sorbitophila, an interspecies yeast hybrid reveals early steps of genome resolution following polyploidization.</title>
        <authorList>
            <person name="Leh Louis V."/>
            <person name="Despons L."/>
            <person name="Friedrich A."/>
            <person name="Martin T."/>
            <person name="Durrens P."/>
            <person name="Casaregola S."/>
            <person name="Neuveglise C."/>
            <person name="Fairhead C."/>
            <person name="Marck C."/>
            <person name="Cruz J.A."/>
            <person name="Straub M.L."/>
            <person name="Kugler V."/>
            <person name="Sacerdot C."/>
            <person name="Uzunov Z."/>
            <person name="Thierry A."/>
            <person name="Weiss S."/>
            <person name="Bleykasten C."/>
            <person name="De Montigny J."/>
            <person name="Jacques N."/>
            <person name="Jung P."/>
            <person name="Lemaire M."/>
            <person name="Mallet S."/>
            <person name="Morel G."/>
            <person name="Richard G.F."/>
            <person name="Sarkar A."/>
            <person name="Savel G."/>
            <person name="Schacherer J."/>
            <person name="Seret M.L."/>
            <person name="Talla E."/>
            <person name="Samson G."/>
            <person name="Jubin C."/>
            <person name="Poulain J."/>
            <person name="Vacherie B."/>
            <person name="Barbe V."/>
            <person name="Pelletier E."/>
            <person name="Sherman D.J."/>
            <person name="Westhof E."/>
            <person name="Weissenbach J."/>
            <person name="Baret P.V."/>
            <person name="Wincker P."/>
            <person name="Gaillardin C."/>
            <person name="Dujon B."/>
            <person name="Souciet J.L."/>
        </authorList>
    </citation>
    <scope>NUCLEOTIDE SEQUENCE [LARGE SCALE GENOMIC DNA]</scope>
    <source>
        <strain evidence="3">ATCC MYA-4447 / BCRC 22081 / CBS 7064 / NBRC 10061 / NRRL Y-12695</strain>
    </source>
</reference>
<organism evidence="2 3">
    <name type="scientific">Pichia sorbitophila (strain ATCC MYA-4447 / BCRC 22081 / CBS 7064 / NBRC 10061 / NRRL Y-12695)</name>
    <name type="common">Hybrid yeast</name>
    <dbReference type="NCBI Taxonomy" id="559304"/>
    <lineage>
        <taxon>Eukaryota</taxon>
        <taxon>Fungi</taxon>
        <taxon>Dikarya</taxon>
        <taxon>Ascomycota</taxon>
        <taxon>Saccharomycotina</taxon>
        <taxon>Pichiomycetes</taxon>
        <taxon>Debaryomycetaceae</taxon>
        <taxon>Millerozyma</taxon>
    </lineage>
</organism>
<dbReference type="eggNOG" id="ENOG502RNIV">
    <property type="taxonomic scope" value="Eukaryota"/>
</dbReference>
<evidence type="ECO:0000256" key="1">
    <source>
        <dbReference type="SAM" id="SignalP"/>
    </source>
</evidence>
<dbReference type="HOGENOM" id="CLU_009916_0_0_1"/>
<proteinExistence type="predicted"/>
<dbReference type="FunCoup" id="G8YBZ2">
    <property type="interactions" value="153"/>
</dbReference>
<sequence>MKLSFILAHLSLVIAATSAVFTTSDWTYSDARQFLEDRGIEVDKKISNSDLFKKVGEELESVKKYKSSLPDLNEAKQSILKAYGGSDKSKLEGYGNYLYFLNPFKEEDKSVKSWLFDTWETNDLKKFLQANKAKFDKSAKRSDLVQLAQKKYDEISKKKKSSGSYLANWVYDQWDTRDLQEWLKKQGLDYNKKEKREELIKKVKNNAYLASKNAETQKNNFLDSLDLSRKNIFDKVGSIQDGFYDTLSKNQLKEWLEKNDLIEQGQKKLDVEDLKKIAKENSQSLLDDIKKWVSYSQQKASPIMSKKPLSDKLPGDVINETFLVGIEKWSKERLQDFLKVRNIKFSKSLPKGKLVELVKQNKNTPVSAVNDWNPINQVFDYWSTENLNSWLNKKGENVRGSRDNLLNTAKKYFNNVVGTDKSDLPYKVDIYRPKYDEFKNSIQKTLILRNDDYQDSDITISEDLMKSAYNAVSEYYNTATNKLGKLSSDISFSVDDALSDIEEQSENFAQGFVNAYRDNAPNIKEYISDAQKTADQYTDELIQRLEAGPSKYREFFSNALSVLSHHACSVYNFISSSLFNFDNDISKNTKEKLSTMNDAVSKEYENYKKEAQKHGSHAASKLDDAVKKAKGFFTYLSNVELRTYLESYGYDENWLSTLKRRQLIGLANWQSDLFYGTQKSLWDTSFTELITGPSNRISDSLGLTSKKSYSWADKIRAYVPYF</sequence>
<dbReference type="InParanoid" id="G8YBZ2"/>
<evidence type="ECO:0000313" key="3">
    <source>
        <dbReference type="Proteomes" id="UP000005222"/>
    </source>
</evidence>
<accession>G8YBZ2</accession>
<dbReference type="EMBL" id="FO082050">
    <property type="protein sequence ID" value="CCE82473.1"/>
    <property type="molecule type" value="Genomic_DNA"/>
</dbReference>
<feature type="chain" id="PRO_5003518729" evidence="1">
    <location>
        <begin position="20"/>
        <end position="722"/>
    </location>
</feature>
<keyword evidence="3" id="KW-1185">Reference proteome</keyword>
<evidence type="ECO:0000313" key="2">
    <source>
        <dbReference type="EMBL" id="CCE82473.1"/>
    </source>
</evidence>
<gene>
    <name evidence="2" type="primary">Piso0_002200</name>
    <name evidence="2" type="ORF">GNLVRS01_PISO0J06851g</name>
</gene>
<dbReference type="AlphaFoldDB" id="G8YBZ2"/>
<keyword evidence="1" id="KW-0732">Signal</keyword>
<protein>
    <submittedName>
        <fullName evidence="2">Piso0_002200 protein</fullName>
    </submittedName>
</protein>